<dbReference type="eggNOG" id="ENOG5033SX5">
    <property type="taxonomic scope" value="Bacteria"/>
</dbReference>
<organism evidence="1 2">
    <name type="scientific">Chloroflexus aggregans (strain MD-66 / DSM 9485)</name>
    <dbReference type="NCBI Taxonomy" id="326427"/>
    <lineage>
        <taxon>Bacteria</taxon>
        <taxon>Bacillati</taxon>
        <taxon>Chloroflexota</taxon>
        <taxon>Chloroflexia</taxon>
        <taxon>Chloroflexales</taxon>
        <taxon>Chloroflexineae</taxon>
        <taxon>Chloroflexaceae</taxon>
        <taxon>Chloroflexus</taxon>
    </lineage>
</organism>
<proteinExistence type="predicted"/>
<name>B8G8M0_CHLAD</name>
<dbReference type="STRING" id="326427.Cagg_1375"/>
<dbReference type="OrthoDB" id="9819949at2"/>
<accession>B8G8M0</accession>
<gene>
    <name evidence="1" type="ordered locus">Cagg_1375</name>
</gene>
<dbReference type="HOGENOM" id="CLU_381166_0_0_0"/>
<evidence type="ECO:0000313" key="2">
    <source>
        <dbReference type="Proteomes" id="UP000002508"/>
    </source>
</evidence>
<evidence type="ECO:0000313" key="1">
    <source>
        <dbReference type="EMBL" id="ACL24282.1"/>
    </source>
</evidence>
<reference evidence="1" key="1">
    <citation type="submission" date="2008-12" db="EMBL/GenBank/DDBJ databases">
        <title>Complete sequence of Chloroflexus aggregans DSM 9485.</title>
        <authorList>
            <consortium name="US DOE Joint Genome Institute"/>
            <person name="Lucas S."/>
            <person name="Copeland A."/>
            <person name="Lapidus A."/>
            <person name="Glavina del Rio T."/>
            <person name="Dalin E."/>
            <person name="Tice H."/>
            <person name="Pitluck S."/>
            <person name="Foster B."/>
            <person name="Larimer F."/>
            <person name="Land M."/>
            <person name="Hauser L."/>
            <person name="Kyrpides N."/>
            <person name="Mikhailova N."/>
            <person name="Bryant D."/>
            <person name="Richardson P."/>
        </authorList>
    </citation>
    <scope>NUCLEOTIDE SEQUENCE</scope>
    <source>
        <strain evidence="1">DSM 9485</strain>
    </source>
</reference>
<dbReference type="Proteomes" id="UP000002508">
    <property type="component" value="Chromosome"/>
</dbReference>
<dbReference type="AlphaFoldDB" id="B8G8M0"/>
<dbReference type="KEGG" id="cag:Cagg_1375"/>
<protein>
    <submittedName>
        <fullName evidence="1">Uncharacterized protein</fullName>
    </submittedName>
</protein>
<dbReference type="EMBL" id="CP001337">
    <property type="protein sequence ID" value="ACL24282.1"/>
    <property type="molecule type" value="Genomic_DNA"/>
</dbReference>
<dbReference type="RefSeq" id="WP_012616646.1">
    <property type="nucleotide sequence ID" value="NC_011831.1"/>
</dbReference>
<sequence>MAQRTSETAKQQQIIEAVLDVLQKVAGDVVGLSIRDLQLQLRALDLIVADHLLRSALNQLLDEGKIEKRPWPEHRGNFCFNLPGQGISQMSLFDLQTSRDEIEREERNGLDLWQRDEAERERATASVMEEIARSHALEENYAKLVHDIASVLADENPVDLILEIADWVIKDLNDLAEKIGAAGSGAQSEIQRLTRELGFRRSKAESFFQRLWRLDRSIGSAKGILDIPTVPQMLRGSKIRFDKEAAKRRLQERIVGNKVIEVITAPENPHKAAVGTDASVGDVMIEHARGSFIPPTPATLFVSAGAMRVLDRSNALSYWDYDLDPRELRRYKDLDAAVEGLLISPHLRREVITDFRHLRSAAMELRQYAEELRIVLQQSKWHPISGVPEIQHPPTVTLLIRDGRIFPLVHRLDDYDGASAPDDILYGEVVRREIRTFQKVFHNTAGNGCLGAIYGGAVKSPEYSWLAMITFWYLHVKKGHPDLVDAFYRPPLNDQAVTHLLFWGLAESKPDQAFGDPRNSFVTFRALRRFSDIAFFPHPRPLTDDSGKVVRTVQEDNIDDWLAYIQQHINEANQRYDQHKRGIPALTTIDDYKPFLDLCHRAGVAMFYAAPARMYRATLSDRAHFFTPRWEIAVDLTKDIGEEIKRRLEGLMAWLVEQDGLVADESHAVGGFEEVAEGLPLFIPNVVMEAHRAVGYGRERHAMDVQDDLQRLVTDIRAGRLGSVNL</sequence>
<keyword evidence="2" id="KW-1185">Reference proteome</keyword>